<evidence type="ECO:0000256" key="1">
    <source>
        <dbReference type="SAM" id="MobiDB-lite"/>
    </source>
</evidence>
<name>A0A9J6EKI7_RHIMP</name>
<feature type="compositionally biased region" description="Basic and acidic residues" evidence="1">
    <location>
        <begin position="158"/>
        <end position="176"/>
    </location>
</feature>
<dbReference type="EMBL" id="JABSTU010000004">
    <property type="protein sequence ID" value="KAH8034620.1"/>
    <property type="molecule type" value="Genomic_DNA"/>
</dbReference>
<dbReference type="Proteomes" id="UP000821866">
    <property type="component" value="Chromosome 2"/>
</dbReference>
<dbReference type="AlphaFoldDB" id="A0A9J6EKI7"/>
<reference evidence="2" key="1">
    <citation type="journal article" date="2020" name="Cell">
        <title>Large-Scale Comparative Analyses of Tick Genomes Elucidate Their Genetic Diversity and Vector Capacities.</title>
        <authorList>
            <consortium name="Tick Genome and Microbiome Consortium (TIGMIC)"/>
            <person name="Jia N."/>
            <person name="Wang J."/>
            <person name="Shi W."/>
            <person name="Du L."/>
            <person name="Sun Y."/>
            <person name="Zhan W."/>
            <person name="Jiang J.F."/>
            <person name="Wang Q."/>
            <person name="Zhang B."/>
            <person name="Ji P."/>
            <person name="Bell-Sakyi L."/>
            <person name="Cui X.M."/>
            <person name="Yuan T.T."/>
            <person name="Jiang B.G."/>
            <person name="Yang W.F."/>
            <person name="Lam T.T."/>
            <person name="Chang Q.C."/>
            <person name="Ding S.J."/>
            <person name="Wang X.J."/>
            <person name="Zhu J.G."/>
            <person name="Ruan X.D."/>
            <person name="Zhao L."/>
            <person name="Wei J.T."/>
            <person name="Ye R.Z."/>
            <person name="Que T.C."/>
            <person name="Du C.H."/>
            <person name="Zhou Y.H."/>
            <person name="Cheng J.X."/>
            <person name="Dai P.F."/>
            <person name="Guo W.B."/>
            <person name="Han X.H."/>
            <person name="Huang E.J."/>
            <person name="Li L.F."/>
            <person name="Wei W."/>
            <person name="Gao Y.C."/>
            <person name="Liu J.Z."/>
            <person name="Shao H.Z."/>
            <person name="Wang X."/>
            <person name="Wang C.C."/>
            <person name="Yang T.C."/>
            <person name="Huo Q.B."/>
            <person name="Li W."/>
            <person name="Chen H.Y."/>
            <person name="Chen S.E."/>
            <person name="Zhou L.G."/>
            <person name="Ni X.B."/>
            <person name="Tian J.H."/>
            <person name="Sheng Y."/>
            <person name="Liu T."/>
            <person name="Pan Y.S."/>
            <person name="Xia L.Y."/>
            <person name="Li J."/>
            <person name="Zhao F."/>
            <person name="Cao W.C."/>
        </authorList>
    </citation>
    <scope>NUCLEOTIDE SEQUENCE</scope>
    <source>
        <strain evidence="2">Rmic-2018</strain>
    </source>
</reference>
<sequence>MPSKHAEQSGSQRSNEPRRKRGGLAAQKPVSSRGGALVTSGATEKRHGRRRRRGMSRRHLRYDEPPQTALLLLRPKMRQARVLTHKSYRAAPEEAVLYREQGERATTARRGEGSRPAATTRIRVRGPVRSSGGAHPAGNTPPTSRPKKTRPRFVSACGERESARKGTADGETRDEQFPEPACTARPPSPRRAVAIPSPERPPSRAHITLQPPSRTAALGQPRINEAVPVSAFDAALAHCKQVCVLSPGAANPLSSSRRERPPTDYTVDKQGETSHSATQRHQQDPGFPAQRSPSDNAEEENVDET</sequence>
<keyword evidence="3" id="KW-1185">Reference proteome</keyword>
<accession>A0A9J6EKI7</accession>
<feature type="compositionally biased region" description="Basic residues" evidence="1">
    <location>
        <begin position="46"/>
        <end position="60"/>
    </location>
</feature>
<proteinExistence type="predicted"/>
<gene>
    <name evidence="2" type="ORF">HPB51_026147</name>
</gene>
<comment type="caution">
    <text evidence="2">The sequence shown here is derived from an EMBL/GenBank/DDBJ whole genome shotgun (WGS) entry which is preliminary data.</text>
</comment>
<evidence type="ECO:0000313" key="3">
    <source>
        <dbReference type="Proteomes" id="UP000821866"/>
    </source>
</evidence>
<protein>
    <submittedName>
        <fullName evidence="2">Uncharacterized protein</fullName>
    </submittedName>
</protein>
<feature type="compositionally biased region" description="Acidic residues" evidence="1">
    <location>
        <begin position="296"/>
        <end position="305"/>
    </location>
</feature>
<reference evidence="2" key="2">
    <citation type="submission" date="2021-09" db="EMBL/GenBank/DDBJ databases">
        <authorList>
            <person name="Jia N."/>
            <person name="Wang J."/>
            <person name="Shi W."/>
            <person name="Du L."/>
            <person name="Sun Y."/>
            <person name="Zhan W."/>
            <person name="Jiang J."/>
            <person name="Wang Q."/>
            <person name="Zhang B."/>
            <person name="Ji P."/>
            <person name="Sakyi L.B."/>
            <person name="Cui X."/>
            <person name="Yuan T."/>
            <person name="Jiang B."/>
            <person name="Yang W."/>
            <person name="Lam T.T.-Y."/>
            <person name="Chang Q."/>
            <person name="Ding S."/>
            <person name="Wang X."/>
            <person name="Zhu J."/>
            <person name="Ruan X."/>
            <person name="Zhao L."/>
            <person name="Wei J."/>
            <person name="Que T."/>
            <person name="Du C."/>
            <person name="Cheng J."/>
            <person name="Dai P."/>
            <person name="Han X."/>
            <person name="Huang E."/>
            <person name="Gao Y."/>
            <person name="Liu J."/>
            <person name="Shao H."/>
            <person name="Ye R."/>
            <person name="Li L."/>
            <person name="Wei W."/>
            <person name="Wang X."/>
            <person name="Wang C."/>
            <person name="Huo Q."/>
            <person name="Li W."/>
            <person name="Guo W."/>
            <person name="Chen H."/>
            <person name="Chen S."/>
            <person name="Zhou L."/>
            <person name="Zhou L."/>
            <person name="Ni X."/>
            <person name="Tian J."/>
            <person name="Zhou Y."/>
            <person name="Sheng Y."/>
            <person name="Liu T."/>
            <person name="Pan Y."/>
            <person name="Xia L."/>
            <person name="Li J."/>
            <person name="Zhao F."/>
            <person name="Cao W."/>
        </authorList>
    </citation>
    <scope>NUCLEOTIDE SEQUENCE</scope>
    <source>
        <strain evidence="2">Rmic-2018</strain>
        <tissue evidence="2">Larvae</tissue>
    </source>
</reference>
<feature type="region of interest" description="Disordered" evidence="1">
    <location>
        <begin position="99"/>
        <end position="218"/>
    </location>
</feature>
<feature type="region of interest" description="Disordered" evidence="1">
    <location>
        <begin position="1"/>
        <end position="67"/>
    </location>
</feature>
<feature type="region of interest" description="Disordered" evidence="1">
    <location>
        <begin position="247"/>
        <end position="305"/>
    </location>
</feature>
<feature type="compositionally biased region" description="Basic and acidic residues" evidence="1">
    <location>
        <begin position="256"/>
        <end position="272"/>
    </location>
</feature>
<evidence type="ECO:0000313" key="2">
    <source>
        <dbReference type="EMBL" id="KAH8034620.1"/>
    </source>
</evidence>
<organism evidence="2 3">
    <name type="scientific">Rhipicephalus microplus</name>
    <name type="common">Cattle tick</name>
    <name type="synonym">Boophilus microplus</name>
    <dbReference type="NCBI Taxonomy" id="6941"/>
    <lineage>
        <taxon>Eukaryota</taxon>
        <taxon>Metazoa</taxon>
        <taxon>Ecdysozoa</taxon>
        <taxon>Arthropoda</taxon>
        <taxon>Chelicerata</taxon>
        <taxon>Arachnida</taxon>
        <taxon>Acari</taxon>
        <taxon>Parasitiformes</taxon>
        <taxon>Ixodida</taxon>
        <taxon>Ixodoidea</taxon>
        <taxon>Ixodidae</taxon>
        <taxon>Rhipicephalinae</taxon>
        <taxon>Rhipicephalus</taxon>
        <taxon>Boophilus</taxon>
    </lineage>
</organism>